<evidence type="ECO:0000256" key="16">
    <source>
        <dbReference type="PIRSR" id="PIRSR611150-1"/>
    </source>
</evidence>
<dbReference type="InterPro" id="IPR043579">
    <property type="entry name" value="CUTINASE_2"/>
</dbReference>
<evidence type="ECO:0000256" key="9">
    <source>
        <dbReference type="ARBA" id="ARBA00022692"/>
    </source>
</evidence>
<dbReference type="SUPFAM" id="SSF53474">
    <property type="entry name" value="alpha/beta-Hydrolases"/>
    <property type="match status" value="1"/>
</dbReference>
<feature type="transmembrane region" description="Helical" evidence="19">
    <location>
        <begin position="195"/>
        <end position="218"/>
    </location>
</feature>
<dbReference type="InterPro" id="IPR005828">
    <property type="entry name" value="MFS_sugar_transport-like"/>
</dbReference>
<dbReference type="EC" id="3.1.1.74" evidence="5"/>
<keyword evidence="14 17" id="KW-1015">Disulfide bond</keyword>
<feature type="transmembrane region" description="Helical" evidence="19">
    <location>
        <begin position="304"/>
        <end position="327"/>
    </location>
</feature>
<feature type="transmembrane region" description="Helical" evidence="19">
    <location>
        <begin position="347"/>
        <end position="366"/>
    </location>
</feature>
<feature type="region of interest" description="Disordered" evidence="18">
    <location>
        <begin position="741"/>
        <end position="770"/>
    </location>
</feature>
<evidence type="ECO:0000256" key="19">
    <source>
        <dbReference type="SAM" id="Phobius"/>
    </source>
</evidence>
<evidence type="ECO:0000256" key="12">
    <source>
        <dbReference type="ARBA" id="ARBA00022989"/>
    </source>
</evidence>
<dbReference type="VEuPathDB" id="FungiDB:M747DRAFT_334854"/>
<keyword evidence="6" id="KW-0813">Transport</keyword>
<dbReference type="InterPro" id="IPR029058">
    <property type="entry name" value="AB_hydrolase_fold"/>
</dbReference>
<evidence type="ECO:0000256" key="14">
    <source>
        <dbReference type="ARBA" id="ARBA00023157"/>
    </source>
</evidence>
<feature type="transmembrane region" description="Helical" evidence="19">
    <location>
        <begin position="420"/>
        <end position="437"/>
    </location>
</feature>
<dbReference type="EMBL" id="BCMY01000007">
    <property type="protein sequence ID" value="GAQ41967.1"/>
    <property type="molecule type" value="Genomic_DNA"/>
</dbReference>
<proteinExistence type="inferred from homology"/>
<gene>
    <name evidence="21" type="ORF">ABL_04628</name>
</gene>
<protein>
    <recommendedName>
        <fullName evidence="5">cutinase</fullName>
        <ecNumber evidence="5">3.1.1.74</ecNumber>
    </recommendedName>
</protein>
<keyword evidence="7" id="KW-0719">Serine esterase</keyword>
<keyword evidence="8" id="KW-0964">Secreted</keyword>
<evidence type="ECO:0000256" key="15">
    <source>
        <dbReference type="ARBA" id="ARBA00034045"/>
    </source>
</evidence>
<comment type="catalytic activity">
    <reaction evidence="15">
        <text>cutin + H2O = cutin monomers.</text>
        <dbReference type="EC" id="3.1.1.74"/>
    </reaction>
</comment>
<keyword evidence="12 19" id="KW-1133">Transmembrane helix</keyword>
<dbReference type="Proteomes" id="UP000068243">
    <property type="component" value="Unassembled WGS sequence"/>
</dbReference>
<feature type="transmembrane region" description="Helical" evidence="19">
    <location>
        <begin position="137"/>
        <end position="154"/>
    </location>
</feature>
<dbReference type="PANTHER" id="PTHR48022">
    <property type="entry name" value="PLASTIDIC GLUCOSE TRANSPORTER 4"/>
    <property type="match status" value="1"/>
</dbReference>
<dbReference type="Pfam" id="PF01083">
    <property type="entry name" value="Cutinase"/>
    <property type="match status" value="1"/>
</dbReference>
<evidence type="ECO:0000256" key="13">
    <source>
        <dbReference type="ARBA" id="ARBA00023136"/>
    </source>
</evidence>
<feature type="active site" evidence="16">
    <location>
        <position position="705"/>
    </location>
</feature>
<keyword evidence="21" id="KW-0762">Sugar transport</keyword>
<evidence type="ECO:0000256" key="18">
    <source>
        <dbReference type="SAM" id="MobiDB-lite"/>
    </source>
</evidence>
<evidence type="ECO:0000256" key="11">
    <source>
        <dbReference type="ARBA" id="ARBA00022801"/>
    </source>
</evidence>
<evidence type="ECO:0000256" key="4">
    <source>
        <dbReference type="ARBA" id="ARBA00010992"/>
    </source>
</evidence>
<feature type="disulfide bond" evidence="17">
    <location>
        <begin position="701"/>
        <end position="708"/>
    </location>
</feature>
<feature type="domain" description="Major facilitator superfamily (MFS) profile" evidence="20">
    <location>
        <begin position="20"/>
        <end position="471"/>
    </location>
</feature>
<feature type="transmembrane region" description="Helical" evidence="19">
    <location>
        <begin position="378"/>
        <end position="400"/>
    </location>
</feature>
<evidence type="ECO:0000256" key="1">
    <source>
        <dbReference type="ARBA" id="ARBA00004141"/>
    </source>
</evidence>
<dbReference type="PROSITE" id="PS00931">
    <property type="entry name" value="CUTINASE_2"/>
    <property type="match status" value="1"/>
</dbReference>
<evidence type="ECO:0000313" key="21">
    <source>
        <dbReference type="EMBL" id="GAQ41967.1"/>
    </source>
</evidence>
<dbReference type="NCBIfam" id="TIGR00879">
    <property type="entry name" value="SP"/>
    <property type="match status" value="1"/>
</dbReference>
<feature type="transmembrane region" description="Helical" evidence="19">
    <location>
        <begin position="166"/>
        <end position="183"/>
    </location>
</feature>
<evidence type="ECO:0000256" key="2">
    <source>
        <dbReference type="ARBA" id="ARBA00004613"/>
    </source>
</evidence>
<dbReference type="GO" id="GO:0005351">
    <property type="term" value="F:carbohydrate:proton symporter activity"/>
    <property type="evidence" value="ECO:0007669"/>
    <property type="project" value="TreeGrafter"/>
</dbReference>
<dbReference type="GO" id="GO:0050525">
    <property type="term" value="F:cutinase activity"/>
    <property type="evidence" value="ECO:0007669"/>
    <property type="project" value="UniProtKB-EC"/>
</dbReference>
<dbReference type="PRINTS" id="PR00129">
    <property type="entry name" value="CUTINASE"/>
</dbReference>
<dbReference type="Pfam" id="PF00083">
    <property type="entry name" value="Sugar_tr"/>
    <property type="match status" value="1"/>
</dbReference>
<reference evidence="22" key="1">
    <citation type="journal article" date="2016" name="Genome Announc.">
        <title>Draft genome sequence of Aspergillus niger strain An76.</title>
        <authorList>
            <person name="Gong W."/>
            <person name="Cheng Z."/>
            <person name="Zhang H."/>
            <person name="Liu L."/>
            <person name="Gao P."/>
            <person name="Wang L."/>
        </authorList>
    </citation>
    <scope>NUCLEOTIDE SEQUENCE [LARGE SCALE GENOMIC DNA]</scope>
    <source>
        <strain evidence="22">An76</strain>
    </source>
</reference>
<dbReference type="PROSITE" id="PS50850">
    <property type="entry name" value="MFS"/>
    <property type="match status" value="1"/>
</dbReference>
<dbReference type="SUPFAM" id="SSF103473">
    <property type="entry name" value="MFS general substrate transporter"/>
    <property type="match status" value="1"/>
</dbReference>
<dbReference type="VEuPathDB" id="FungiDB:An11g00120"/>
<feature type="active site" description="Proton donor/acceptor" evidence="16">
    <location>
        <position position="718"/>
    </location>
</feature>
<dbReference type="Gene3D" id="1.20.1250.20">
    <property type="entry name" value="MFS general substrate transporter like domains"/>
    <property type="match status" value="1"/>
</dbReference>
<dbReference type="FunFam" id="1.20.1250.20:FF:000078">
    <property type="entry name" value="MFS maltose transporter, putative"/>
    <property type="match status" value="1"/>
</dbReference>
<keyword evidence="10" id="KW-0732">Signal</keyword>
<comment type="similarity">
    <text evidence="4">Belongs to the major facilitator superfamily. Sugar transporter (TC 2.A.1.1) family.</text>
</comment>
<dbReference type="PANTHER" id="PTHR48022:SF77">
    <property type="entry name" value="MAJOR FACILITATOR SUPERFAMILY (MFS) PROFILE DOMAIN-CONTAINING PROTEIN"/>
    <property type="match status" value="1"/>
</dbReference>
<evidence type="ECO:0000256" key="10">
    <source>
        <dbReference type="ARBA" id="ARBA00022729"/>
    </source>
</evidence>
<keyword evidence="9 19" id="KW-0812">Transmembrane</keyword>
<evidence type="ECO:0000256" key="6">
    <source>
        <dbReference type="ARBA" id="ARBA00022448"/>
    </source>
</evidence>
<dbReference type="OrthoDB" id="6133115at2759"/>
<dbReference type="VEuPathDB" id="FungiDB:ASPNIDRAFT2_1223071"/>
<organism evidence="21 22">
    <name type="scientific">Aspergillus niger</name>
    <dbReference type="NCBI Taxonomy" id="5061"/>
    <lineage>
        <taxon>Eukaryota</taxon>
        <taxon>Fungi</taxon>
        <taxon>Dikarya</taxon>
        <taxon>Ascomycota</taxon>
        <taxon>Pezizomycotina</taxon>
        <taxon>Eurotiomycetes</taxon>
        <taxon>Eurotiomycetidae</taxon>
        <taxon>Eurotiales</taxon>
        <taxon>Aspergillaceae</taxon>
        <taxon>Aspergillus</taxon>
        <taxon>Aspergillus subgen. Circumdati</taxon>
    </lineage>
</organism>
<dbReference type="InterPro" id="IPR050360">
    <property type="entry name" value="MFS_Sugar_Transporters"/>
</dbReference>
<dbReference type="SMART" id="SM01110">
    <property type="entry name" value="Cutinase"/>
    <property type="match status" value="1"/>
</dbReference>
<dbReference type="Gene3D" id="3.40.50.1820">
    <property type="entry name" value="alpha/beta hydrolase"/>
    <property type="match status" value="1"/>
</dbReference>
<dbReference type="InterPro" id="IPR020846">
    <property type="entry name" value="MFS_dom"/>
</dbReference>
<evidence type="ECO:0000313" key="22">
    <source>
        <dbReference type="Proteomes" id="UP000068243"/>
    </source>
</evidence>
<dbReference type="GO" id="GO:0005576">
    <property type="term" value="C:extracellular region"/>
    <property type="evidence" value="ECO:0007669"/>
    <property type="project" value="UniProtKB-SubCell"/>
</dbReference>
<feature type="transmembrane region" description="Helical" evidence="19">
    <location>
        <begin position="15"/>
        <end position="33"/>
    </location>
</feature>
<feature type="compositionally biased region" description="Low complexity" evidence="18">
    <location>
        <begin position="741"/>
        <end position="769"/>
    </location>
</feature>
<dbReference type="GO" id="GO:0016020">
    <property type="term" value="C:membrane"/>
    <property type="evidence" value="ECO:0007669"/>
    <property type="project" value="UniProtKB-SubCell"/>
</dbReference>
<dbReference type="VEuPathDB" id="FungiDB:An11g00110"/>
<evidence type="ECO:0000256" key="3">
    <source>
        <dbReference type="ARBA" id="ARBA00007534"/>
    </source>
</evidence>
<evidence type="ECO:0000259" key="20">
    <source>
        <dbReference type="PROSITE" id="PS50850"/>
    </source>
</evidence>
<dbReference type="AlphaFoldDB" id="A0A100IIR3"/>
<evidence type="ECO:0000256" key="7">
    <source>
        <dbReference type="ARBA" id="ARBA00022487"/>
    </source>
</evidence>
<dbReference type="PaxDb" id="5061-CADANGAP00008198"/>
<sequence length="795" mass="85069">MTAPMSAAAAARADWRAIAICLFITIAAFQFGFDSSYYSGILVMEPFIKAYGHYDSATGGYVLSSSIQSLTTSIINVGELVGAVSSYLVDDRIGRRGGLFVSSTFVVFGVIFQVSADKLALLIVGRLLLGRYLFIDRGWYAVGLISCLVPLYVADCAPARFRGALVSLYQFDVGLGLLLGVIVDNATKNRNDSGAYRIPMAVQLVFPVILVPGLILFAPESPRWLLKKGKTEQARAALRRLHGNRPDVIESEVLYISGTLEEESRAEGSWRELLHWHQDGRKAYLGMALQAWQQASGINFITSYGIVFFSAIGMTNSFLIQMGLYLVPMPAVWLNQYCVERFGRRPMLLLSCVLVAIVLLIVGGAGTASHKTMTLDRLIVAMVYIYMIVYNLSLGPAVWVVTSEIAAGPNRSKLMATSTGVNWFCSWMVTFTFPYLFDSDAANLSARVGFIYGSLMVAATVWIFFLLPETSGRTLEEIQILFKNGVSARSFKSYDIPGVPGDSVLEEKKEAHATEVEEHQVVIIMKLLSILLGLAGLAAASPMGLAERQLSDGNELREGSCKPIIFIFARASTEPGLLGISTGPAVCNDLKMAKAGQVLCQGVGPAYTADLMSNALPDNTSPAAISEAESLFKLAASKCPTSQILAGGYSQGTAVMDDSIKQLSDDVKDKIKGVVLFGYTRNAQEGGQIGNFPKDKVKIYCAMGDLVCDGTLIVTAAHFTYVMNTGEASQWLESKLSDTTTSSLTDSSSSGTSSSTSTGDSSSESSSATGLGGLSGLSGLGSSTSGGFPSLASLF</sequence>
<evidence type="ECO:0000256" key="17">
    <source>
        <dbReference type="PIRSR" id="PIRSR611150-2"/>
    </source>
</evidence>
<dbReference type="InterPro" id="IPR003663">
    <property type="entry name" value="Sugar/inositol_transpt"/>
</dbReference>
<dbReference type="FunFam" id="3.40.50.1820:FF:000235">
    <property type="entry name" value="Cutinase 1"/>
    <property type="match status" value="1"/>
</dbReference>
<keyword evidence="13 19" id="KW-0472">Membrane</keyword>
<feature type="transmembrane region" description="Helical" evidence="19">
    <location>
        <begin position="99"/>
        <end position="125"/>
    </location>
</feature>
<feature type="transmembrane region" description="Helical" evidence="19">
    <location>
        <begin position="449"/>
        <end position="467"/>
    </location>
</feature>
<comment type="subcellular location">
    <subcellularLocation>
        <location evidence="1">Membrane</location>
        <topology evidence="1">Multi-pass membrane protein</topology>
    </subcellularLocation>
    <subcellularLocation>
        <location evidence="2">Secreted</location>
    </subcellularLocation>
</comment>
<dbReference type="InterPro" id="IPR011150">
    <property type="entry name" value="Cutinase_monf"/>
</dbReference>
<evidence type="ECO:0000256" key="8">
    <source>
        <dbReference type="ARBA" id="ARBA00022525"/>
    </source>
</evidence>
<name>A0A100IIR3_ASPNG</name>
<keyword evidence="11" id="KW-0378">Hydrolase</keyword>
<dbReference type="VEuPathDB" id="FungiDB:M747DRAFT_287839"/>
<accession>A0A100IIR3</accession>
<dbReference type="VEuPathDB" id="FungiDB:ATCC64974_87060"/>
<comment type="similarity">
    <text evidence="3">Belongs to the cutinase family.</text>
</comment>
<comment type="caution">
    <text evidence="21">The sequence shown here is derived from an EMBL/GenBank/DDBJ whole genome shotgun (WGS) entry which is preliminary data.</text>
</comment>
<dbReference type="InterPro" id="IPR036259">
    <property type="entry name" value="MFS_trans_sf"/>
</dbReference>
<feature type="disulfide bond" evidence="17">
    <location>
        <begin position="561"/>
        <end position="639"/>
    </location>
</feature>
<feature type="active site" description="Nucleophile" evidence="16">
    <location>
        <position position="650"/>
    </location>
</feature>
<evidence type="ECO:0000256" key="5">
    <source>
        <dbReference type="ARBA" id="ARBA00013095"/>
    </source>
</evidence>
<dbReference type="VEuPathDB" id="FungiDB:ATCC64974_87070"/>
<dbReference type="VEuPathDB" id="FungiDB:ASPNIDRAFT2_1095309"/>
<dbReference type="InterPro" id="IPR000675">
    <property type="entry name" value="Cutinase/axe"/>
</dbReference>